<evidence type="ECO:0000313" key="6">
    <source>
        <dbReference type="Proteomes" id="UP001524502"/>
    </source>
</evidence>
<dbReference type="InterPro" id="IPR025736">
    <property type="entry name" value="PucR_C-HTH_dom"/>
</dbReference>
<feature type="domain" description="PucR C-terminal helix-turn-helix" evidence="3">
    <location>
        <begin position="297"/>
        <end position="348"/>
    </location>
</feature>
<dbReference type="InterPro" id="IPR042070">
    <property type="entry name" value="PucR_C-HTH_sf"/>
</dbReference>
<dbReference type="InterPro" id="IPR008599">
    <property type="entry name" value="Diacid_rec"/>
</dbReference>
<organism evidence="5 6">
    <name type="scientific">Anaerovorax odorimutans</name>
    <dbReference type="NCBI Taxonomy" id="109327"/>
    <lineage>
        <taxon>Bacteria</taxon>
        <taxon>Bacillati</taxon>
        <taxon>Bacillota</taxon>
        <taxon>Clostridia</taxon>
        <taxon>Peptostreptococcales</taxon>
        <taxon>Anaerovoracaceae</taxon>
        <taxon>Anaerovorax</taxon>
    </lineage>
</organism>
<dbReference type="InterPro" id="IPR041522">
    <property type="entry name" value="CdaR_GGDEF"/>
</dbReference>
<evidence type="ECO:0000313" key="5">
    <source>
        <dbReference type="EMBL" id="MCQ4635713.1"/>
    </source>
</evidence>
<comment type="caution">
    <text evidence="5">The sequence shown here is derived from an EMBL/GenBank/DDBJ whole genome shotgun (WGS) entry which is preliminary data.</text>
</comment>
<keyword evidence="6" id="KW-1185">Reference proteome</keyword>
<dbReference type="PANTHER" id="PTHR33744:SF16">
    <property type="entry name" value="CARBOHYDRATE DIACID REGULATOR"/>
    <property type="match status" value="1"/>
</dbReference>
<evidence type="ECO:0000256" key="1">
    <source>
        <dbReference type="ARBA" id="ARBA00006754"/>
    </source>
</evidence>
<dbReference type="PANTHER" id="PTHR33744">
    <property type="entry name" value="CARBOHYDRATE DIACID REGULATOR"/>
    <property type="match status" value="1"/>
</dbReference>
<dbReference type="Pfam" id="PF13556">
    <property type="entry name" value="HTH_30"/>
    <property type="match status" value="1"/>
</dbReference>
<evidence type="ECO:0000259" key="4">
    <source>
        <dbReference type="Pfam" id="PF17853"/>
    </source>
</evidence>
<feature type="domain" description="CdaR GGDEF-like" evidence="4">
    <location>
        <begin position="146"/>
        <end position="245"/>
    </location>
</feature>
<comment type="similarity">
    <text evidence="1">Belongs to the CdaR family.</text>
</comment>
<reference evidence="5 6" key="1">
    <citation type="submission" date="2022-06" db="EMBL/GenBank/DDBJ databases">
        <title>Isolation of gut microbiota from human fecal samples.</title>
        <authorList>
            <person name="Pamer E.G."/>
            <person name="Barat B."/>
            <person name="Waligurski E."/>
            <person name="Medina S."/>
            <person name="Paddock L."/>
            <person name="Mostad J."/>
        </authorList>
    </citation>
    <scope>NUCLEOTIDE SEQUENCE [LARGE SCALE GENOMIC DNA]</scope>
    <source>
        <strain evidence="5 6">SL.3.17</strain>
    </source>
</reference>
<dbReference type="Pfam" id="PF17853">
    <property type="entry name" value="GGDEF_2"/>
    <property type="match status" value="1"/>
</dbReference>
<sequence>MYLRKDTAAKIIQEISMILDYDINIMDEKGAILASTNPDRVGMFHEGAFRIIRHGLRELAVYEDGQYQGCRRGINLPIFLNDRIIGVIGITGEVSEVMKYGKVLKKMTEILLMDLFSYQKKSQQEQVRLIFVNEWINTQPFAFSPDFKESLAEYGLPIESSYAVCLVTPASVLEDAEDLKERSFLHARNGETGIVICAVSSADQAEAFIKKAARNSGADEFLCAIGGMQKDYTGVRHSYRQAQKLMALKRGKKGCFFYEDSVAELILNDVDAEYKELLSRQLLSQLTRQERQEFADFMEVYIRCNGSVNAIAKELFVHKNTVQYKINKIVRKTGRDPRVLKDAFVLAMTAQWMQRN</sequence>
<dbReference type="Gene3D" id="1.10.10.2840">
    <property type="entry name" value="PucR C-terminal helix-turn-helix domain"/>
    <property type="match status" value="1"/>
</dbReference>
<dbReference type="RefSeq" id="WP_256130901.1">
    <property type="nucleotide sequence ID" value="NZ_JANFXK010000002.1"/>
</dbReference>
<protein>
    <submittedName>
        <fullName evidence="5">Helix-turn-helix domain-containing protein</fullName>
    </submittedName>
</protein>
<dbReference type="InterPro" id="IPR051448">
    <property type="entry name" value="CdaR-like_regulators"/>
</dbReference>
<evidence type="ECO:0000259" key="3">
    <source>
        <dbReference type="Pfam" id="PF13556"/>
    </source>
</evidence>
<dbReference type="Pfam" id="PF05651">
    <property type="entry name" value="Diacid_rec"/>
    <property type="match status" value="1"/>
</dbReference>
<gene>
    <name evidence="5" type="ORF">NE619_03140</name>
</gene>
<feature type="domain" description="Putative sugar diacid recognition" evidence="2">
    <location>
        <begin position="3"/>
        <end position="135"/>
    </location>
</feature>
<evidence type="ECO:0000259" key="2">
    <source>
        <dbReference type="Pfam" id="PF05651"/>
    </source>
</evidence>
<dbReference type="EMBL" id="JANFXK010000002">
    <property type="protein sequence ID" value="MCQ4635713.1"/>
    <property type="molecule type" value="Genomic_DNA"/>
</dbReference>
<accession>A0ABT1RKJ1</accession>
<name>A0ABT1RKJ1_9FIRM</name>
<proteinExistence type="inferred from homology"/>
<dbReference type="Proteomes" id="UP001524502">
    <property type="component" value="Unassembled WGS sequence"/>
</dbReference>